<name>A0A8X6MXA9_NEPPI</name>
<dbReference type="Proteomes" id="UP000887013">
    <property type="component" value="Unassembled WGS sequence"/>
</dbReference>
<comment type="caution">
    <text evidence="2">The sequence shown here is derived from an EMBL/GenBank/DDBJ whole genome shotgun (WGS) entry which is preliminary data.</text>
</comment>
<sequence length="86" mass="9847">MKVSLPYRARRRIQAWMQLLSGVIRQVLVIQVVGKDLRRLQADRLTKRGSLVNVEKGDMEECPDASDKGRNDNFRGHWVLSDKGGK</sequence>
<dbReference type="AlphaFoldDB" id="A0A8X6MXA9"/>
<organism evidence="2 3">
    <name type="scientific">Nephila pilipes</name>
    <name type="common">Giant wood spider</name>
    <name type="synonym">Nephila maculata</name>
    <dbReference type="NCBI Taxonomy" id="299642"/>
    <lineage>
        <taxon>Eukaryota</taxon>
        <taxon>Metazoa</taxon>
        <taxon>Ecdysozoa</taxon>
        <taxon>Arthropoda</taxon>
        <taxon>Chelicerata</taxon>
        <taxon>Arachnida</taxon>
        <taxon>Araneae</taxon>
        <taxon>Araneomorphae</taxon>
        <taxon>Entelegynae</taxon>
        <taxon>Araneoidea</taxon>
        <taxon>Nephilidae</taxon>
        <taxon>Nephila</taxon>
    </lineage>
</organism>
<evidence type="ECO:0000256" key="1">
    <source>
        <dbReference type="SAM" id="MobiDB-lite"/>
    </source>
</evidence>
<evidence type="ECO:0000313" key="3">
    <source>
        <dbReference type="Proteomes" id="UP000887013"/>
    </source>
</evidence>
<feature type="compositionally biased region" description="Basic and acidic residues" evidence="1">
    <location>
        <begin position="59"/>
        <end position="75"/>
    </location>
</feature>
<feature type="region of interest" description="Disordered" evidence="1">
    <location>
        <begin position="59"/>
        <end position="86"/>
    </location>
</feature>
<accession>A0A8X6MXA9</accession>
<reference evidence="2" key="1">
    <citation type="submission" date="2020-08" db="EMBL/GenBank/DDBJ databases">
        <title>Multicomponent nature underlies the extraordinary mechanical properties of spider dragline silk.</title>
        <authorList>
            <person name="Kono N."/>
            <person name="Nakamura H."/>
            <person name="Mori M."/>
            <person name="Yoshida Y."/>
            <person name="Ohtoshi R."/>
            <person name="Malay A.D."/>
            <person name="Moran D.A.P."/>
            <person name="Tomita M."/>
            <person name="Numata K."/>
            <person name="Arakawa K."/>
        </authorList>
    </citation>
    <scope>NUCLEOTIDE SEQUENCE</scope>
</reference>
<keyword evidence="3" id="KW-1185">Reference proteome</keyword>
<proteinExistence type="predicted"/>
<evidence type="ECO:0000313" key="2">
    <source>
        <dbReference type="EMBL" id="GFS82361.1"/>
    </source>
</evidence>
<protein>
    <submittedName>
        <fullName evidence="2">Uncharacterized protein</fullName>
    </submittedName>
</protein>
<dbReference type="EMBL" id="BMAW01003207">
    <property type="protein sequence ID" value="GFS82361.1"/>
    <property type="molecule type" value="Genomic_DNA"/>
</dbReference>
<gene>
    <name evidence="2" type="ORF">NPIL_133451</name>
</gene>